<feature type="transmembrane region" description="Helical" evidence="1">
    <location>
        <begin position="181"/>
        <end position="202"/>
    </location>
</feature>
<name>A0A2N5CS88_9CAUL</name>
<dbReference type="AlphaFoldDB" id="A0A2N5CS88"/>
<dbReference type="GO" id="GO:0016020">
    <property type="term" value="C:membrane"/>
    <property type="evidence" value="ECO:0007669"/>
    <property type="project" value="TreeGrafter"/>
</dbReference>
<evidence type="ECO:0000259" key="2">
    <source>
        <dbReference type="Pfam" id="PF01757"/>
    </source>
</evidence>
<dbReference type="Proteomes" id="UP000281192">
    <property type="component" value="Chromosome"/>
</dbReference>
<gene>
    <name evidence="3" type="ORF">C1707_24055</name>
    <name evidence="4" type="ORF">CFHF_14195</name>
</gene>
<reference evidence="3 6" key="2">
    <citation type="submission" date="2018-01" db="EMBL/GenBank/DDBJ databases">
        <title>Complete genome sequence of Caulobacter flavus RHGG3.</title>
        <authorList>
            <person name="Yang E."/>
        </authorList>
    </citation>
    <scope>NUCLEOTIDE SEQUENCE [LARGE SCALE GENOMIC DNA]</scope>
    <source>
        <strain evidence="3 6">RHGG3</strain>
    </source>
</reference>
<keyword evidence="6" id="KW-1185">Reference proteome</keyword>
<evidence type="ECO:0000313" key="5">
    <source>
        <dbReference type="Proteomes" id="UP000234483"/>
    </source>
</evidence>
<accession>A0A2N5CS88</accession>
<dbReference type="EMBL" id="PJRQ01000029">
    <property type="protein sequence ID" value="PLR13332.1"/>
    <property type="molecule type" value="Genomic_DNA"/>
</dbReference>
<keyword evidence="1" id="KW-0472">Membrane</keyword>
<evidence type="ECO:0000256" key="1">
    <source>
        <dbReference type="SAM" id="Phobius"/>
    </source>
</evidence>
<dbReference type="PANTHER" id="PTHR23028">
    <property type="entry name" value="ACETYLTRANSFERASE"/>
    <property type="match status" value="1"/>
</dbReference>
<keyword evidence="4" id="KW-0012">Acyltransferase</keyword>
<dbReference type="GO" id="GO:0009103">
    <property type="term" value="P:lipopolysaccharide biosynthetic process"/>
    <property type="evidence" value="ECO:0007669"/>
    <property type="project" value="TreeGrafter"/>
</dbReference>
<feature type="transmembrane region" description="Helical" evidence="1">
    <location>
        <begin position="328"/>
        <end position="345"/>
    </location>
</feature>
<evidence type="ECO:0000313" key="6">
    <source>
        <dbReference type="Proteomes" id="UP000281192"/>
    </source>
</evidence>
<reference evidence="4 5" key="1">
    <citation type="submission" date="2017-12" db="EMBL/GenBank/DDBJ databases">
        <title>The genome sequence of Caulobacter flavus CGMCC1 15093.</title>
        <authorList>
            <person name="Gao J."/>
            <person name="Mao X."/>
            <person name="Sun J."/>
        </authorList>
    </citation>
    <scope>NUCLEOTIDE SEQUENCE [LARGE SCALE GENOMIC DNA]</scope>
    <source>
        <strain evidence="4 5">CGMCC1 15093</strain>
    </source>
</reference>
<feature type="transmembrane region" description="Helical" evidence="1">
    <location>
        <begin position="21"/>
        <end position="38"/>
    </location>
</feature>
<dbReference type="Proteomes" id="UP000234483">
    <property type="component" value="Unassembled WGS sequence"/>
</dbReference>
<feature type="transmembrane region" description="Helical" evidence="1">
    <location>
        <begin position="244"/>
        <end position="260"/>
    </location>
</feature>
<feature type="transmembrane region" description="Helical" evidence="1">
    <location>
        <begin position="58"/>
        <end position="75"/>
    </location>
</feature>
<feature type="transmembrane region" description="Helical" evidence="1">
    <location>
        <begin position="297"/>
        <end position="316"/>
    </location>
</feature>
<dbReference type="KEGG" id="cfh:C1707_24055"/>
<feature type="transmembrane region" description="Helical" evidence="1">
    <location>
        <begin position="96"/>
        <end position="119"/>
    </location>
</feature>
<feature type="domain" description="Acyltransferase 3" evidence="2">
    <location>
        <begin position="21"/>
        <end position="346"/>
    </location>
</feature>
<dbReference type="RefSeq" id="WP_101713652.1">
    <property type="nucleotide sequence ID" value="NZ_CP026100.1"/>
</dbReference>
<dbReference type="GO" id="GO:0016747">
    <property type="term" value="F:acyltransferase activity, transferring groups other than amino-acyl groups"/>
    <property type="evidence" value="ECO:0007669"/>
    <property type="project" value="InterPro"/>
</dbReference>
<evidence type="ECO:0000313" key="3">
    <source>
        <dbReference type="EMBL" id="AYV49081.1"/>
    </source>
</evidence>
<feature type="transmembrane region" description="Helical" evidence="1">
    <location>
        <begin position="266"/>
        <end position="285"/>
    </location>
</feature>
<dbReference type="InterPro" id="IPR002656">
    <property type="entry name" value="Acyl_transf_3_dom"/>
</dbReference>
<feature type="transmembrane region" description="Helical" evidence="1">
    <location>
        <begin position="155"/>
        <end position="174"/>
    </location>
</feature>
<dbReference type="Pfam" id="PF01757">
    <property type="entry name" value="Acyl_transf_3"/>
    <property type="match status" value="1"/>
</dbReference>
<sequence>MSDTGANTAKVARPLSRGGPLDALRFFAAFFIVVYHYAEQAPVSLFSIHPAFGRGYLATDFFLLLSGYVLGRAYGSRISDGRIHDGAFLIKRIGRVWPAHLVMIAAFVALVLGTTALGVQPRNPQWYQWDQLPQQVFLIQTWGFQGPSGWNMPTWTLSALLVCYALFPTLWRAFGRIGSPWMALLAGCAVFVAVDLFSRQVFGLPSFHLHLKNGLYRAIPLFLMGVLIARLAREVVIGPKLADALAIFAVVGFVVLNVVGEYAYPSLALLGLLIFAASGSARNGWGWAKTGGRLSFSLYLTNQFVGAVWFAMQRLLDQKVALPEAAHWAIWAMAFPAALAFAWLFERLVDAPLQDWIKPRLEKATAGWGRKREGNQAAQAMVTTLR</sequence>
<keyword evidence="4" id="KW-0808">Transferase</keyword>
<protein>
    <submittedName>
        <fullName evidence="4">Acyltransferase</fullName>
    </submittedName>
</protein>
<organism evidence="4 5">
    <name type="scientific">Caulobacter flavus</name>
    <dbReference type="NCBI Taxonomy" id="1679497"/>
    <lineage>
        <taxon>Bacteria</taxon>
        <taxon>Pseudomonadati</taxon>
        <taxon>Pseudomonadota</taxon>
        <taxon>Alphaproteobacteria</taxon>
        <taxon>Caulobacterales</taxon>
        <taxon>Caulobacteraceae</taxon>
        <taxon>Caulobacter</taxon>
    </lineage>
</organism>
<feature type="transmembrane region" description="Helical" evidence="1">
    <location>
        <begin position="214"/>
        <end position="232"/>
    </location>
</feature>
<dbReference type="EMBL" id="CP026100">
    <property type="protein sequence ID" value="AYV49081.1"/>
    <property type="molecule type" value="Genomic_DNA"/>
</dbReference>
<dbReference type="OrthoDB" id="9796461at2"/>
<keyword evidence="1" id="KW-0812">Transmembrane</keyword>
<evidence type="ECO:0000313" key="4">
    <source>
        <dbReference type="EMBL" id="PLR13332.1"/>
    </source>
</evidence>
<proteinExistence type="predicted"/>
<keyword evidence="1" id="KW-1133">Transmembrane helix</keyword>
<dbReference type="InterPro" id="IPR050879">
    <property type="entry name" value="Acyltransferase_3"/>
</dbReference>
<dbReference type="PANTHER" id="PTHR23028:SF53">
    <property type="entry name" value="ACYL_TRANSF_3 DOMAIN-CONTAINING PROTEIN"/>
    <property type="match status" value="1"/>
</dbReference>